<comment type="similarity">
    <text evidence="1">Belongs to the BolA/IbaG family.</text>
</comment>
<dbReference type="SUPFAM" id="SSF82657">
    <property type="entry name" value="BolA-like"/>
    <property type="match status" value="1"/>
</dbReference>
<accession>A0A9X2BXY7</accession>
<proteinExistence type="inferred from homology"/>
<dbReference type="Gene3D" id="3.30.300.90">
    <property type="entry name" value="BolA-like"/>
    <property type="match status" value="1"/>
</dbReference>
<evidence type="ECO:0000313" key="3">
    <source>
        <dbReference type="Proteomes" id="UP001139516"/>
    </source>
</evidence>
<keyword evidence="3" id="KW-1185">Reference proteome</keyword>
<dbReference type="PANTHER" id="PTHR46230">
    <property type="match status" value="1"/>
</dbReference>
<evidence type="ECO:0000256" key="1">
    <source>
        <dbReference type="RuleBase" id="RU003860"/>
    </source>
</evidence>
<dbReference type="InterPro" id="IPR036065">
    <property type="entry name" value="BolA-like_sf"/>
</dbReference>
<dbReference type="GO" id="GO:0016226">
    <property type="term" value="P:iron-sulfur cluster assembly"/>
    <property type="evidence" value="ECO:0007669"/>
    <property type="project" value="TreeGrafter"/>
</dbReference>
<dbReference type="InterPro" id="IPR002634">
    <property type="entry name" value="BolA"/>
</dbReference>
<gene>
    <name evidence="2" type="ORF">M0638_13730</name>
</gene>
<name>A0A9X2BXY7_9PROT</name>
<dbReference type="AlphaFoldDB" id="A0A9X2BXY7"/>
<dbReference type="EMBL" id="JALPRX010000057">
    <property type="protein sequence ID" value="MCK8785445.1"/>
    <property type="molecule type" value="Genomic_DNA"/>
</dbReference>
<dbReference type="Pfam" id="PF01722">
    <property type="entry name" value="BolA"/>
    <property type="match status" value="1"/>
</dbReference>
<dbReference type="PIRSF" id="PIRSF003113">
    <property type="entry name" value="BolA"/>
    <property type="match status" value="1"/>
</dbReference>
<dbReference type="PANTHER" id="PTHR46230:SF7">
    <property type="entry name" value="BOLA-LIKE PROTEIN 1"/>
    <property type="match status" value="1"/>
</dbReference>
<dbReference type="Proteomes" id="UP001139516">
    <property type="component" value="Unassembled WGS sequence"/>
</dbReference>
<sequence>MPAEAVTADGETRAGRIRTALAAAFAPAEISLVDDSARHAGHAGVRHAARGPAAAGETHYTVQVVSPAFDGQTRVARSRAVHAALEREFGSGLHALSLRLLTPAEAARRG</sequence>
<reference evidence="2" key="1">
    <citation type="submission" date="2022-04" db="EMBL/GenBank/DDBJ databases">
        <title>Roseomonas acroporae sp. nov., isolated from coral Acropora digitifera.</title>
        <authorList>
            <person name="Sun H."/>
        </authorList>
    </citation>
    <scope>NUCLEOTIDE SEQUENCE</scope>
    <source>
        <strain evidence="2">NAR14</strain>
    </source>
</reference>
<organism evidence="2 3">
    <name type="scientific">Roseomonas acroporae</name>
    <dbReference type="NCBI Taxonomy" id="2937791"/>
    <lineage>
        <taxon>Bacteria</taxon>
        <taxon>Pseudomonadati</taxon>
        <taxon>Pseudomonadota</taxon>
        <taxon>Alphaproteobacteria</taxon>
        <taxon>Acetobacterales</taxon>
        <taxon>Roseomonadaceae</taxon>
        <taxon>Roseomonas</taxon>
    </lineage>
</organism>
<evidence type="ECO:0000313" key="2">
    <source>
        <dbReference type="EMBL" id="MCK8785445.1"/>
    </source>
</evidence>
<comment type="caution">
    <text evidence="2">The sequence shown here is derived from an EMBL/GenBank/DDBJ whole genome shotgun (WGS) entry which is preliminary data.</text>
</comment>
<protein>
    <submittedName>
        <fullName evidence="2">BolA family transcriptional regulator</fullName>
    </submittedName>
</protein>
<dbReference type="RefSeq" id="WP_248667564.1">
    <property type="nucleotide sequence ID" value="NZ_JALPRX010000057.1"/>
</dbReference>